<name>A1ZZJ4_MICM2</name>
<organism evidence="2 3">
    <name type="scientific">Microscilla marina ATCC 23134</name>
    <dbReference type="NCBI Taxonomy" id="313606"/>
    <lineage>
        <taxon>Bacteria</taxon>
        <taxon>Pseudomonadati</taxon>
        <taxon>Bacteroidota</taxon>
        <taxon>Cytophagia</taxon>
        <taxon>Cytophagales</taxon>
        <taxon>Microscillaceae</taxon>
        <taxon>Microscilla</taxon>
    </lineage>
</organism>
<proteinExistence type="predicted"/>
<keyword evidence="3" id="KW-1185">Reference proteome</keyword>
<dbReference type="EMBL" id="AAWS01000078">
    <property type="protein sequence ID" value="EAY24189.1"/>
    <property type="molecule type" value="Genomic_DNA"/>
</dbReference>
<dbReference type="AlphaFoldDB" id="A1ZZJ4"/>
<reference evidence="2 3" key="1">
    <citation type="submission" date="2007-01" db="EMBL/GenBank/DDBJ databases">
        <authorList>
            <person name="Haygood M."/>
            <person name="Podell S."/>
            <person name="Anderson C."/>
            <person name="Hopkinson B."/>
            <person name="Roe K."/>
            <person name="Barbeau K."/>
            <person name="Gaasterland T."/>
            <person name="Ferriera S."/>
            <person name="Johnson J."/>
            <person name="Kravitz S."/>
            <person name="Beeson K."/>
            <person name="Sutton G."/>
            <person name="Rogers Y.-H."/>
            <person name="Friedman R."/>
            <person name="Frazier M."/>
            <person name="Venter J.C."/>
        </authorList>
    </citation>
    <scope>NUCLEOTIDE SEQUENCE [LARGE SCALE GENOMIC DNA]</scope>
    <source>
        <strain evidence="2 3">ATCC 23134</strain>
    </source>
</reference>
<protein>
    <submittedName>
        <fullName evidence="2">Uncharacterized protein</fullName>
    </submittedName>
</protein>
<dbReference type="RefSeq" id="WP_002705316.1">
    <property type="nucleotide sequence ID" value="NZ_AAWS01000078.1"/>
</dbReference>
<accession>A1ZZJ4</accession>
<gene>
    <name evidence="2" type="ORF">M23134_01777</name>
</gene>
<evidence type="ECO:0000256" key="1">
    <source>
        <dbReference type="SAM" id="Phobius"/>
    </source>
</evidence>
<keyword evidence="1" id="KW-0812">Transmembrane</keyword>
<dbReference type="Proteomes" id="UP000004095">
    <property type="component" value="Unassembled WGS sequence"/>
</dbReference>
<feature type="transmembrane region" description="Helical" evidence="1">
    <location>
        <begin position="126"/>
        <end position="148"/>
    </location>
</feature>
<evidence type="ECO:0000313" key="3">
    <source>
        <dbReference type="Proteomes" id="UP000004095"/>
    </source>
</evidence>
<sequence length="240" mass="27392">MNYIPIARAADTIQQASRLWEAYPTNEGNKGGELFWAAYYKAIDESKKTQKQHMNVWANEVPVQITSNQTMAAPQLFTINPNQRQAFLKKLWAYQVLPVAKAFTVAWFAMSVFFGAVNQDGGSYQLVTISAILLVLFITGIAYHYWVICRPLADMQLMIDRLGIIREGTGLDHLSISYSEILDIKRNPLGMQVFIQPKGRIQEERESVLLPEALLNYPLVCELLQKHLATNHQYYDLTSY</sequence>
<feature type="transmembrane region" description="Helical" evidence="1">
    <location>
        <begin position="91"/>
        <end position="114"/>
    </location>
</feature>
<comment type="caution">
    <text evidence="2">The sequence shown here is derived from an EMBL/GenBank/DDBJ whole genome shotgun (WGS) entry which is preliminary data.</text>
</comment>
<evidence type="ECO:0000313" key="2">
    <source>
        <dbReference type="EMBL" id="EAY24189.1"/>
    </source>
</evidence>
<keyword evidence="1" id="KW-1133">Transmembrane helix</keyword>
<keyword evidence="1" id="KW-0472">Membrane</keyword>